<organism evidence="2 3">
    <name type="scientific">Acaromyces ingoldii</name>
    <dbReference type="NCBI Taxonomy" id="215250"/>
    <lineage>
        <taxon>Eukaryota</taxon>
        <taxon>Fungi</taxon>
        <taxon>Dikarya</taxon>
        <taxon>Basidiomycota</taxon>
        <taxon>Ustilaginomycotina</taxon>
        <taxon>Exobasidiomycetes</taxon>
        <taxon>Exobasidiales</taxon>
        <taxon>Cryptobasidiaceae</taxon>
        <taxon>Acaromyces</taxon>
    </lineage>
</organism>
<dbReference type="AlphaFoldDB" id="A0A316YNX3"/>
<dbReference type="InParanoid" id="A0A316YNX3"/>
<accession>A0A316YNX3</accession>
<feature type="region of interest" description="Disordered" evidence="1">
    <location>
        <begin position="171"/>
        <end position="211"/>
    </location>
</feature>
<dbReference type="GeneID" id="37047532"/>
<dbReference type="EMBL" id="KZ819635">
    <property type="protein sequence ID" value="PWN91240.1"/>
    <property type="molecule type" value="Genomic_DNA"/>
</dbReference>
<sequence length="211" mass="23426">MNSSGPAKERALLKEKSGKHGSNGVVSCEARADDFRRATRGFRGSPVMTDYTQAPASESRSESKIQTAVVCRKRSRGSSADAPLRKNRTRREHVTLSSPIRARSKGSFRDAEAETEAPIAAGMDGNAIPSSDADESVIYAPDPVFMRFSETRSGLEELYREAMDLTKKNEKLQRKLEGRQKENALLRRKIKQLRADNQAKEEKSDPEGRAN</sequence>
<feature type="region of interest" description="Disordered" evidence="1">
    <location>
        <begin position="1"/>
        <end position="25"/>
    </location>
</feature>
<evidence type="ECO:0000313" key="3">
    <source>
        <dbReference type="Proteomes" id="UP000245768"/>
    </source>
</evidence>
<feature type="compositionally biased region" description="Basic and acidic residues" evidence="1">
    <location>
        <begin position="171"/>
        <end position="185"/>
    </location>
</feature>
<dbReference type="RefSeq" id="XP_025378438.1">
    <property type="nucleotide sequence ID" value="XM_025525616.1"/>
</dbReference>
<keyword evidence="3" id="KW-1185">Reference proteome</keyword>
<reference evidence="2 3" key="1">
    <citation type="journal article" date="2018" name="Mol. Biol. Evol.">
        <title>Broad Genomic Sampling Reveals a Smut Pathogenic Ancestry of the Fungal Clade Ustilaginomycotina.</title>
        <authorList>
            <person name="Kijpornyongpan T."/>
            <person name="Mondo S.J."/>
            <person name="Barry K."/>
            <person name="Sandor L."/>
            <person name="Lee J."/>
            <person name="Lipzen A."/>
            <person name="Pangilinan J."/>
            <person name="LaButti K."/>
            <person name="Hainaut M."/>
            <person name="Henrissat B."/>
            <person name="Grigoriev I.V."/>
            <person name="Spatafora J.W."/>
            <person name="Aime M.C."/>
        </authorList>
    </citation>
    <scope>NUCLEOTIDE SEQUENCE [LARGE SCALE GENOMIC DNA]</scope>
    <source>
        <strain evidence="2 3">MCA 4198</strain>
    </source>
</reference>
<evidence type="ECO:0000256" key="1">
    <source>
        <dbReference type="SAM" id="MobiDB-lite"/>
    </source>
</evidence>
<feature type="region of interest" description="Disordered" evidence="1">
    <location>
        <begin position="41"/>
        <end position="135"/>
    </location>
</feature>
<dbReference type="Proteomes" id="UP000245768">
    <property type="component" value="Unassembled WGS sequence"/>
</dbReference>
<gene>
    <name evidence="2" type="ORF">FA10DRAFT_62801</name>
</gene>
<protein>
    <submittedName>
        <fullName evidence="2">Uncharacterized protein</fullName>
    </submittedName>
</protein>
<evidence type="ECO:0000313" key="2">
    <source>
        <dbReference type="EMBL" id="PWN91240.1"/>
    </source>
</evidence>
<proteinExistence type="predicted"/>
<name>A0A316YNX3_9BASI</name>
<feature type="compositionally biased region" description="Basic and acidic residues" evidence="1">
    <location>
        <begin position="7"/>
        <end position="18"/>
    </location>
</feature>
<feature type="compositionally biased region" description="Basic and acidic residues" evidence="1">
    <location>
        <begin position="193"/>
        <end position="211"/>
    </location>
</feature>